<sequence>MLHSKSVALLVAASVAAVSFAGAAGAQDYPTASVSLAKVDFNNPDEVQAVYNKLRRTAADLCDSRVLGASHKFLNDRECAAMALDQAVIDSRQPALHAYHADKLNTQQVMMAKKAAAKDKQYAAK</sequence>
<protein>
    <submittedName>
        <fullName evidence="2">UrcA family protein</fullName>
    </submittedName>
</protein>
<name>A0ABT5HPS5_9CAUL</name>
<proteinExistence type="predicted"/>
<evidence type="ECO:0000313" key="3">
    <source>
        <dbReference type="Proteomes" id="UP001214854"/>
    </source>
</evidence>
<dbReference type="NCBIfam" id="TIGR04433">
    <property type="entry name" value="UrcA_uranyl"/>
    <property type="match status" value="1"/>
</dbReference>
<dbReference type="EMBL" id="JAQQKX010000001">
    <property type="protein sequence ID" value="MDC7682068.1"/>
    <property type="molecule type" value="Genomic_DNA"/>
</dbReference>
<feature type="chain" id="PRO_5046468903" evidence="1">
    <location>
        <begin position="24"/>
        <end position="125"/>
    </location>
</feature>
<dbReference type="RefSeq" id="WP_272746577.1">
    <property type="nucleotide sequence ID" value="NZ_JAQQKX010000001.1"/>
</dbReference>
<comment type="caution">
    <text evidence="2">The sequence shown here is derived from an EMBL/GenBank/DDBJ whole genome shotgun (WGS) entry which is preliminary data.</text>
</comment>
<keyword evidence="3" id="KW-1185">Reference proteome</keyword>
<accession>A0ABT5HPS5</accession>
<organism evidence="2 3">
    <name type="scientific">Asticcacaulis aquaticus</name>
    <dbReference type="NCBI Taxonomy" id="2984212"/>
    <lineage>
        <taxon>Bacteria</taxon>
        <taxon>Pseudomonadati</taxon>
        <taxon>Pseudomonadota</taxon>
        <taxon>Alphaproteobacteria</taxon>
        <taxon>Caulobacterales</taxon>
        <taxon>Caulobacteraceae</taxon>
        <taxon>Asticcacaulis</taxon>
    </lineage>
</organism>
<dbReference type="InterPro" id="IPR030972">
    <property type="entry name" value="UrcA_uranyl"/>
</dbReference>
<feature type="signal peptide" evidence="1">
    <location>
        <begin position="1"/>
        <end position="23"/>
    </location>
</feature>
<gene>
    <name evidence="2" type="ORF">PQU92_02205</name>
</gene>
<reference evidence="2 3" key="1">
    <citation type="submission" date="2023-01" db="EMBL/GenBank/DDBJ databases">
        <title>Novel species of the genus Asticcacaulis isolated from rivers.</title>
        <authorList>
            <person name="Lu H."/>
        </authorList>
    </citation>
    <scope>NUCLEOTIDE SEQUENCE [LARGE SCALE GENOMIC DNA]</scope>
    <source>
        <strain evidence="2 3">BYS171W</strain>
    </source>
</reference>
<evidence type="ECO:0000313" key="2">
    <source>
        <dbReference type="EMBL" id="MDC7682068.1"/>
    </source>
</evidence>
<evidence type="ECO:0000256" key="1">
    <source>
        <dbReference type="SAM" id="SignalP"/>
    </source>
</evidence>
<dbReference type="Proteomes" id="UP001214854">
    <property type="component" value="Unassembled WGS sequence"/>
</dbReference>
<keyword evidence="1" id="KW-0732">Signal</keyword>